<evidence type="ECO:0000259" key="2">
    <source>
        <dbReference type="Pfam" id="PF13032"/>
    </source>
</evidence>
<accession>A0A2T3W684</accession>
<evidence type="ECO:0000313" key="4">
    <source>
        <dbReference type="EMBL" id="PTA67372.1"/>
    </source>
</evidence>
<dbReference type="Pfam" id="PF13111">
    <property type="entry name" value="pPIWI_RE_X"/>
    <property type="match status" value="1"/>
</dbReference>
<protein>
    <recommendedName>
        <fullName evidence="6">DUF3893 domain-containing protein</fullName>
    </recommendedName>
</protein>
<feature type="domain" description="pPIWI-RE module N-terminal" evidence="3">
    <location>
        <begin position="106"/>
        <end position="319"/>
    </location>
</feature>
<feature type="compositionally biased region" description="Polar residues" evidence="1">
    <location>
        <begin position="1"/>
        <end position="20"/>
    </location>
</feature>
<evidence type="ECO:0000259" key="3">
    <source>
        <dbReference type="Pfam" id="PF13111"/>
    </source>
</evidence>
<gene>
    <name evidence="4" type="ORF">C8263_12405</name>
</gene>
<sequence>MPVTSPPSRTTASPAKNPGTTAKAMKRTGRDAHERRSMSTPATKDRKPKKMSPPILTRPFDPNAALAPGVAQRVQELAVRLADGLPMAFTLSEADASIPPHAATEVYLNRGLADALRAVEGRRKSQLGDAGALPVAMLRLLLQLEDADALRAEVELWKVTNTEWPVPLLVTAAPPDVAVRHAVQALGAWIMGVPGLDEADRTTLYERLSRMPLRTVTDTFHPARWNGDNKGHRNLADMAARALEGLELFPGRGPIRRVVSRELTSGRAELTTDPYVALGKGELPAAYVVRLRTKTYPGHPQPLLLLELSRRQWTDNVNTYHGKVTLHAFPQATPARPCPPVVQLEATPHAVRTATAGGDYLGLRKQYRTLPEQPFVDKRLDPRVVSHTPCPVLALVRQGRGVQGGATGALEVDRLVAFATASLALEARGLVPWRGLARVKEPGRKEGQEIEEPFKYLFADFEPTRKQLATGTGAKKIVEKRQEAEAWAAQERARIDAHYGGRYRLLLLHAPGHDNDAREAQHILETILQDHVEVHREVMPEHTSGPRAQLPGNTLMPAPRAELRVAAWTDFLRRPRPACDGVMLVVPKGDGDTANDPVNKRASKVAILRALGVHAQYLRPMEAADERVDGEVDKRAQRDRKRRFDFVRRATRAFQDLAWEAIGMLDPVEDDSGRLSSALGDADRGFVTALTVVSVNKSKKRKNKSSTVPCALRLDLATQRTEANLLLADGSSGWLNLRDATTRLLGNTRKMNFDDRKDAADRRATQDFFQSVLDDLNGRVSSRSPEVVVIDGDTVCPAWPGLYDKHLKLDDLRFEPGEPARSRLQLGWGDLTLVRLRAASDRSPKVLTLGEREVEVLGVRFPTPRWSESETFRLIGGGAPTYLNVGANNNQTVRGMSGHLAVHKHGKDKVTALEPWVKTYATPDPLEVNVLAPGHLPEEAVVHLLSKLRRRYAHYDGWTKLPAPMSFAHVVKDYIPDYDHDFQDGDDESVTESGSD</sequence>
<feature type="compositionally biased region" description="Basic and acidic residues" evidence="1">
    <location>
        <begin position="28"/>
        <end position="37"/>
    </location>
</feature>
<dbReference type="Proteomes" id="UP000240317">
    <property type="component" value="Unassembled WGS sequence"/>
</dbReference>
<dbReference type="EMBL" id="PYSV01000012">
    <property type="protein sequence ID" value="PTA67372.1"/>
    <property type="molecule type" value="Genomic_DNA"/>
</dbReference>
<dbReference type="Pfam" id="PF13032">
    <property type="entry name" value="RNaseH_pPIWI_RE"/>
    <property type="match status" value="1"/>
</dbReference>
<feature type="domain" description="pPIWI-RE RNaseH" evidence="2">
    <location>
        <begin position="688"/>
        <end position="977"/>
    </location>
</feature>
<feature type="region of interest" description="Disordered" evidence="1">
    <location>
        <begin position="1"/>
        <end position="63"/>
    </location>
</feature>
<dbReference type="InterPro" id="IPR025085">
    <property type="entry name" value="pPIWI_RE_X"/>
</dbReference>
<name>A0A2T3W684_9DEIO</name>
<dbReference type="AlphaFoldDB" id="A0A2T3W684"/>
<keyword evidence="5" id="KW-1185">Reference proteome</keyword>
<evidence type="ECO:0000313" key="5">
    <source>
        <dbReference type="Proteomes" id="UP000240317"/>
    </source>
</evidence>
<comment type="caution">
    <text evidence="4">The sequence shown here is derived from an EMBL/GenBank/DDBJ whole genome shotgun (WGS) entry which is preliminary data.</text>
</comment>
<reference evidence="4 5" key="1">
    <citation type="submission" date="2018-03" db="EMBL/GenBank/DDBJ databases">
        <title>Draft genome of Deinococcus sp. OD32.</title>
        <authorList>
            <person name="Wang X.-P."/>
            <person name="Du Z.-J."/>
        </authorList>
    </citation>
    <scope>NUCLEOTIDE SEQUENCE [LARGE SCALE GENOMIC DNA]</scope>
    <source>
        <strain evidence="4 5">OD32</strain>
    </source>
</reference>
<organism evidence="4 5">
    <name type="scientific">Deinococcus arcticus</name>
    <dbReference type="NCBI Taxonomy" id="2136176"/>
    <lineage>
        <taxon>Bacteria</taxon>
        <taxon>Thermotogati</taxon>
        <taxon>Deinococcota</taxon>
        <taxon>Deinococci</taxon>
        <taxon>Deinococcales</taxon>
        <taxon>Deinococcaceae</taxon>
        <taxon>Deinococcus</taxon>
    </lineage>
</organism>
<evidence type="ECO:0000256" key="1">
    <source>
        <dbReference type="SAM" id="MobiDB-lite"/>
    </source>
</evidence>
<evidence type="ECO:0008006" key="6">
    <source>
        <dbReference type="Google" id="ProtNLM"/>
    </source>
</evidence>
<proteinExistence type="predicted"/>
<dbReference type="InterPro" id="IPR024996">
    <property type="entry name" value="RNaseH_pPIWI_RE"/>
</dbReference>